<dbReference type="STRING" id="796925.A0A137PA71"/>
<dbReference type="PROSITE" id="PS00061">
    <property type="entry name" value="ADH_SHORT"/>
    <property type="match status" value="1"/>
</dbReference>
<evidence type="ECO:0000256" key="1">
    <source>
        <dbReference type="ARBA" id="ARBA00006484"/>
    </source>
</evidence>
<dbReference type="InterPro" id="IPR036291">
    <property type="entry name" value="NAD(P)-bd_dom_sf"/>
</dbReference>
<dbReference type="GO" id="GO:0016616">
    <property type="term" value="F:oxidoreductase activity, acting on the CH-OH group of donors, NAD or NADP as acceptor"/>
    <property type="evidence" value="ECO:0007669"/>
    <property type="project" value="TreeGrafter"/>
</dbReference>
<evidence type="ECO:0000256" key="3">
    <source>
        <dbReference type="ARBA" id="ARBA00023002"/>
    </source>
</evidence>
<dbReference type="InterPro" id="IPR002347">
    <property type="entry name" value="SDR_fam"/>
</dbReference>
<gene>
    <name evidence="4" type="ORF">CONCODRAFT_56946</name>
</gene>
<organism evidence="4 5">
    <name type="scientific">Conidiobolus coronatus (strain ATCC 28846 / CBS 209.66 / NRRL 28638)</name>
    <name type="common">Delacroixia coronata</name>
    <dbReference type="NCBI Taxonomy" id="796925"/>
    <lineage>
        <taxon>Eukaryota</taxon>
        <taxon>Fungi</taxon>
        <taxon>Fungi incertae sedis</taxon>
        <taxon>Zoopagomycota</taxon>
        <taxon>Entomophthoromycotina</taxon>
        <taxon>Entomophthoromycetes</taxon>
        <taxon>Entomophthorales</taxon>
        <taxon>Ancylistaceae</taxon>
        <taxon>Conidiobolus</taxon>
    </lineage>
</organism>
<keyword evidence="3" id="KW-0560">Oxidoreductase</keyword>
<evidence type="ECO:0000256" key="2">
    <source>
        <dbReference type="ARBA" id="ARBA00022857"/>
    </source>
</evidence>
<evidence type="ECO:0000313" key="5">
    <source>
        <dbReference type="Proteomes" id="UP000070444"/>
    </source>
</evidence>
<dbReference type="PRINTS" id="PR00081">
    <property type="entry name" value="GDHRDH"/>
</dbReference>
<dbReference type="GO" id="GO:0006633">
    <property type="term" value="P:fatty acid biosynthetic process"/>
    <property type="evidence" value="ECO:0007669"/>
    <property type="project" value="TreeGrafter"/>
</dbReference>
<dbReference type="FunFam" id="3.40.50.720:FF:000173">
    <property type="entry name" value="3-oxoacyl-[acyl-carrier protein] reductase"/>
    <property type="match status" value="1"/>
</dbReference>
<reference evidence="4 5" key="1">
    <citation type="journal article" date="2015" name="Genome Biol. Evol.">
        <title>Phylogenomic analyses indicate that early fungi evolved digesting cell walls of algal ancestors of land plants.</title>
        <authorList>
            <person name="Chang Y."/>
            <person name="Wang S."/>
            <person name="Sekimoto S."/>
            <person name="Aerts A.L."/>
            <person name="Choi C."/>
            <person name="Clum A."/>
            <person name="LaButti K.M."/>
            <person name="Lindquist E.A."/>
            <person name="Yee Ngan C."/>
            <person name="Ohm R.A."/>
            <person name="Salamov A.A."/>
            <person name="Grigoriev I.V."/>
            <person name="Spatafora J.W."/>
            <person name="Berbee M.L."/>
        </authorList>
    </citation>
    <scope>NUCLEOTIDE SEQUENCE [LARGE SCALE GENOMIC DNA]</scope>
    <source>
        <strain evidence="4 5">NRRL 28638</strain>
    </source>
</reference>
<keyword evidence="5" id="KW-1185">Reference proteome</keyword>
<dbReference type="SUPFAM" id="SSF51735">
    <property type="entry name" value="NAD(P)-binding Rossmann-fold domains"/>
    <property type="match status" value="1"/>
</dbReference>
<dbReference type="EMBL" id="KQ964464">
    <property type="protein sequence ID" value="KXN71905.1"/>
    <property type="molecule type" value="Genomic_DNA"/>
</dbReference>
<dbReference type="GO" id="GO:0048038">
    <property type="term" value="F:quinone binding"/>
    <property type="evidence" value="ECO:0007669"/>
    <property type="project" value="TreeGrafter"/>
</dbReference>
<dbReference type="AlphaFoldDB" id="A0A137PA71"/>
<sequence>MGPLKNKLCLVTGGSKGIGLGISKKLAQMGGRVVLLSRSDQVHLAKEQLPQLNSSEPHLSFNLDVSNPSQVEQLFKDLKEQELRASVLVNAAGIVHNQLLTHQKSSSIQDIININLLGTTYMCKSMIKQLVRNKEEGNIINLSSITGIFGNPGNAVYSSTKAGIIGLTKSLAKEWGSKNIRVNCIAPGYINTDMTSGLPAEYKEKIMESVPLKRWGTVEDVAQAAEYLTLANYANGVVLQVDGGLSL</sequence>
<dbReference type="PRINTS" id="PR00080">
    <property type="entry name" value="SDRFAMILY"/>
</dbReference>
<dbReference type="Gene3D" id="3.40.50.720">
    <property type="entry name" value="NAD(P)-binding Rossmann-like Domain"/>
    <property type="match status" value="1"/>
</dbReference>
<name>A0A137PA71_CONC2</name>
<comment type="similarity">
    <text evidence="1">Belongs to the short-chain dehydrogenases/reductases (SDR) family.</text>
</comment>
<dbReference type="PANTHER" id="PTHR42760:SF133">
    <property type="entry name" value="3-OXOACYL-[ACYL-CARRIER-PROTEIN] REDUCTASE"/>
    <property type="match status" value="1"/>
</dbReference>
<dbReference type="Pfam" id="PF13561">
    <property type="entry name" value="adh_short_C2"/>
    <property type="match status" value="1"/>
</dbReference>
<protein>
    <submittedName>
        <fullName evidence="4">3-oxoacyl-reductase</fullName>
    </submittedName>
</protein>
<dbReference type="OrthoDB" id="1669814at2759"/>
<dbReference type="PANTHER" id="PTHR42760">
    <property type="entry name" value="SHORT-CHAIN DEHYDROGENASES/REDUCTASES FAMILY MEMBER"/>
    <property type="match status" value="1"/>
</dbReference>
<keyword evidence="2" id="KW-0521">NADP</keyword>
<proteinExistence type="inferred from homology"/>
<evidence type="ECO:0000313" key="4">
    <source>
        <dbReference type="EMBL" id="KXN71905.1"/>
    </source>
</evidence>
<dbReference type="OMA" id="TCMITGG"/>
<dbReference type="InterPro" id="IPR020904">
    <property type="entry name" value="Sc_DH/Rdtase_CS"/>
</dbReference>
<dbReference type="Proteomes" id="UP000070444">
    <property type="component" value="Unassembled WGS sequence"/>
</dbReference>
<accession>A0A137PA71</accession>